<gene>
    <name evidence="2" type="ORF">LRLP16767_LR202_00203</name>
    <name evidence="1" type="ORF">LRLP16767_LRPG3B_01513</name>
</gene>
<organism evidence="1">
    <name type="scientific">Limosilactobacillus reuteri</name>
    <name type="common">Lactobacillus reuteri</name>
    <dbReference type="NCBI Taxonomy" id="1598"/>
    <lineage>
        <taxon>Bacteria</taxon>
        <taxon>Bacillati</taxon>
        <taxon>Bacillota</taxon>
        <taxon>Bacilli</taxon>
        <taxon>Lactobacillales</taxon>
        <taxon>Lactobacillaceae</taxon>
        <taxon>Limosilactobacillus</taxon>
    </lineage>
</organism>
<dbReference type="EMBL" id="LN887285">
    <property type="protein sequence ID" value="CUR37715.1"/>
    <property type="molecule type" value="Genomic_DNA"/>
</dbReference>
<name>A0A0U5JLE0_LIMRT</name>
<sequence length="37" mass="4370">MVKEKDLYQDVHESSIKYAKMIKIIKTNQRYALTGLL</sequence>
<evidence type="ECO:0000313" key="1">
    <source>
        <dbReference type="EMBL" id="CUR37715.1"/>
    </source>
</evidence>
<dbReference type="Proteomes" id="UP000235484">
    <property type="component" value="Unassembled WGS sequence"/>
</dbReference>
<reference evidence="1" key="1">
    <citation type="submission" date="2015-10" db="EMBL/GenBank/DDBJ databases">
        <authorList>
            <person name="Gilbert D.G."/>
        </authorList>
    </citation>
    <scope>NUCLEOTIDE SEQUENCE</scope>
    <source>
        <strain evidence="2">20-2</strain>
        <strain evidence="1">Pg-3b</strain>
    </source>
</reference>
<proteinExistence type="predicted"/>
<evidence type="ECO:0000313" key="3">
    <source>
        <dbReference type="Proteomes" id="UP000235484"/>
    </source>
</evidence>
<reference evidence="3" key="2">
    <citation type="submission" date="2015-10" db="EMBL/GenBank/DDBJ databases">
        <authorList>
            <person name="Crossman L.C."/>
        </authorList>
    </citation>
    <scope>NUCLEOTIDE SEQUENCE [LARGE SCALE GENOMIC DNA]</scope>
    <source>
        <strain evidence="3">20-2</strain>
    </source>
</reference>
<accession>A0A0U5JLE0</accession>
<dbReference type="AlphaFoldDB" id="A0A0U5JLE0"/>
<dbReference type="EMBL" id="LN887516">
    <property type="protein sequence ID" value="CUR40147.1"/>
    <property type="molecule type" value="Genomic_DNA"/>
</dbReference>
<evidence type="ECO:0000313" key="2">
    <source>
        <dbReference type="EMBL" id="CUR40147.1"/>
    </source>
</evidence>
<protein>
    <submittedName>
        <fullName evidence="1">Uncharacterized protein</fullName>
    </submittedName>
</protein>